<dbReference type="EMBL" id="APAU02000262">
    <property type="protein sequence ID" value="EUB54390.1"/>
    <property type="molecule type" value="Genomic_DNA"/>
</dbReference>
<organism evidence="1 2">
    <name type="scientific">Echinococcus granulosus</name>
    <name type="common">Hydatid tapeworm</name>
    <dbReference type="NCBI Taxonomy" id="6210"/>
    <lineage>
        <taxon>Eukaryota</taxon>
        <taxon>Metazoa</taxon>
        <taxon>Spiralia</taxon>
        <taxon>Lophotrochozoa</taxon>
        <taxon>Platyhelminthes</taxon>
        <taxon>Cestoda</taxon>
        <taxon>Eucestoda</taxon>
        <taxon>Cyclophyllidea</taxon>
        <taxon>Taeniidae</taxon>
        <taxon>Echinococcus</taxon>
        <taxon>Echinococcus granulosus group</taxon>
    </lineage>
</organism>
<gene>
    <name evidence="1" type="ORF">EGR_10747</name>
</gene>
<dbReference type="AlphaFoldDB" id="W6TZX8"/>
<reference evidence="1 2" key="1">
    <citation type="journal article" date="2013" name="Nat. Genet.">
        <title>The genome of the hydatid tapeworm Echinococcus granulosus.</title>
        <authorList>
            <person name="Zheng H."/>
            <person name="Zhang W."/>
            <person name="Zhang L."/>
            <person name="Zhang Z."/>
            <person name="Li J."/>
            <person name="Lu G."/>
            <person name="Zhu Y."/>
            <person name="Wang Y."/>
            <person name="Huang Y."/>
            <person name="Liu J."/>
            <person name="Kang H."/>
            <person name="Chen J."/>
            <person name="Wang L."/>
            <person name="Chen A."/>
            <person name="Yu S."/>
            <person name="Gao Z."/>
            <person name="Jin L."/>
            <person name="Gu W."/>
            <person name="Wang Z."/>
            <person name="Zhao L."/>
            <person name="Shi B."/>
            <person name="Wen H."/>
            <person name="Lin R."/>
            <person name="Jones M.K."/>
            <person name="Brejova B."/>
            <person name="Vinar T."/>
            <person name="Zhao G."/>
            <person name="McManus D.P."/>
            <person name="Chen Z."/>
            <person name="Zhou Y."/>
            <person name="Wang S."/>
        </authorList>
    </citation>
    <scope>NUCLEOTIDE SEQUENCE [LARGE SCALE GENOMIC DNA]</scope>
</reference>
<protein>
    <submittedName>
        <fullName evidence="1">Uncharacterized protein</fullName>
    </submittedName>
</protein>
<evidence type="ECO:0000313" key="1">
    <source>
        <dbReference type="EMBL" id="EUB54390.1"/>
    </source>
</evidence>
<sequence>MYLGHFTQHDDSAIRSNASGHIRLLLCRLNWLPAPPHSMPPSTAHSTLLRLEVLARWEVRRPKASILPVCHSPRPAKRTTMPNRRSRGMITALKMNHLHLYTHVYASKAQKLIILMTRTDEAHSHALPMLSEPMTGVAASGQCQLGPSRATCEHQWEKMKPPLSPTPPHL</sequence>
<dbReference type="RefSeq" id="XP_024345586.1">
    <property type="nucleotide sequence ID" value="XM_024499996.1"/>
</dbReference>
<proteinExistence type="predicted"/>
<keyword evidence="2" id="KW-1185">Reference proteome</keyword>
<dbReference type="KEGG" id="egl:EGR_10747"/>
<name>W6TZX8_ECHGR</name>
<dbReference type="Proteomes" id="UP000019149">
    <property type="component" value="Unassembled WGS sequence"/>
</dbReference>
<accession>W6TZX8</accession>
<dbReference type="GeneID" id="36346462"/>
<comment type="caution">
    <text evidence="1">The sequence shown here is derived from an EMBL/GenBank/DDBJ whole genome shotgun (WGS) entry which is preliminary data.</text>
</comment>
<evidence type="ECO:0000313" key="2">
    <source>
        <dbReference type="Proteomes" id="UP000019149"/>
    </source>
</evidence>
<dbReference type="CTD" id="36346462"/>